<comment type="subcellular location">
    <subcellularLocation>
        <location evidence="3">Cytoplasm</location>
    </subcellularLocation>
    <subcellularLocation>
        <location evidence="2">Dynein axonemal particle</location>
    </subcellularLocation>
</comment>
<feature type="domain" description="PIH1D1/2/3 CS-like" evidence="6">
    <location>
        <begin position="263"/>
        <end position="364"/>
    </location>
</feature>
<dbReference type="KEGG" id="bvk:117237976"/>
<dbReference type="CTD" id="35730"/>
<dbReference type="CDD" id="cd00298">
    <property type="entry name" value="ACD_sHsps_p23-like"/>
    <property type="match status" value="1"/>
</dbReference>
<accession>A0A6J3L1J7</accession>
<evidence type="ECO:0000256" key="2">
    <source>
        <dbReference type="ARBA" id="ARBA00024190"/>
    </source>
</evidence>
<feature type="region of interest" description="Disordered" evidence="4">
    <location>
        <begin position="770"/>
        <end position="838"/>
    </location>
</feature>
<proteinExistence type="inferred from homology"/>
<dbReference type="InterPro" id="IPR034727">
    <property type="entry name" value="Kintoun"/>
</dbReference>
<evidence type="ECO:0000256" key="3">
    <source>
        <dbReference type="HAMAP-Rule" id="MF_03069"/>
    </source>
</evidence>
<comment type="similarity">
    <text evidence="3">Belongs to the PIH1 family. Kintoun subfamily.</text>
</comment>
<organism evidence="7 8">
    <name type="scientific">Bombus vosnesenskii</name>
    <dbReference type="NCBI Taxonomy" id="207650"/>
    <lineage>
        <taxon>Eukaryota</taxon>
        <taxon>Metazoa</taxon>
        <taxon>Ecdysozoa</taxon>
        <taxon>Arthropoda</taxon>
        <taxon>Hexapoda</taxon>
        <taxon>Insecta</taxon>
        <taxon>Pterygota</taxon>
        <taxon>Neoptera</taxon>
        <taxon>Endopterygota</taxon>
        <taxon>Hymenoptera</taxon>
        <taxon>Apocrita</taxon>
        <taxon>Aculeata</taxon>
        <taxon>Apoidea</taxon>
        <taxon>Anthophila</taxon>
        <taxon>Apidae</taxon>
        <taxon>Bombus</taxon>
        <taxon>Pyrobombus</taxon>
    </lineage>
</organism>
<feature type="compositionally biased region" description="Polar residues" evidence="4">
    <location>
        <begin position="805"/>
        <end position="817"/>
    </location>
</feature>
<dbReference type="GO" id="GO:0070286">
    <property type="term" value="P:axonemal dynein complex assembly"/>
    <property type="evidence" value="ECO:0007669"/>
    <property type="project" value="UniProtKB-UniRule"/>
</dbReference>
<evidence type="ECO:0000313" key="7">
    <source>
        <dbReference type="Proteomes" id="UP000504631"/>
    </source>
</evidence>
<dbReference type="PANTHER" id="PTHR22997">
    <property type="entry name" value="PIH1 DOMAIN-CONTAINING PROTEIN 1"/>
    <property type="match status" value="1"/>
</dbReference>
<feature type="compositionally biased region" description="Basic and acidic residues" evidence="4">
    <location>
        <begin position="653"/>
        <end position="663"/>
    </location>
</feature>
<feature type="compositionally biased region" description="Basic and acidic residues" evidence="4">
    <location>
        <begin position="785"/>
        <end position="803"/>
    </location>
</feature>
<evidence type="ECO:0000256" key="1">
    <source>
        <dbReference type="ARBA" id="ARBA00022490"/>
    </source>
</evidence>
<dbReference type="InterPro" id="IPR050734">
    <property type="entry name" value="PIH1/Kintoun_subfamily"/>
</dbReference>
<dbReference type="Pfam" id="PF18201">
    <property type="entry name" value="PIH1_CS"/>
    <property type="match status" value="1"/>
</dbReference>
<dbReference type="RefSeq" id="XP_033358341.1">
    <property type="nucleotide sequence ID" value="XM_033502450.1"/>
</dbReference>
<evidence type="ECO:0000259" key="6">
    <source>
        <dbReference type="Pfam" id="PF18201"/>
    </source>
</evidence>
<dbReference type="GO" id="GO:0060285">
    <property type="term" value="P:cilium-dependent cell motility"/>
    <property type="evidence" value="ECO:0007669"/>
    <property type="project" value="UniProtKB-UniRule"/>
</dbReference>
<feature type="compositionally biased region" description="Basic and acidic residues" evidence="4">
    <location>
        <begin position="226"/>
        <end position="240"/>
    </location>
</feature>
<dbReference type="Proteomes" id="UP000504631">
    <property type="component" value="Unplaced"/>
</dbReference>
<comment type="function">
    <text evidence="3">Required for cytoplasmic pre-assembly of axonemal dyneins, thereby playing a central role in motility in cilia and flagella. Involved in pre-assembly of dynein arm complexes in the cytoplasm before intraflagellar transport loads them for the ciliary compartment.</text>
</comment>
<dbReference type="PANTHER" id="PTHR22997:SF3">
    <property type="entry name" value="PROTEIN KINTOUN"/>
    <property type="match status" value="1"/>
</dbReference>
<dbReference type="InterPro" id="IPR012981">
    <property type="entry name" value="PIH1_N"/>
</dbReference>
<dbReference type="Pfam" id="PF08190">
    <property type="entry name" value="PIH1"/>
    <property type="match status" value="1"/>
</dbReference>
<dbReference type="InterPro" id="IPR041442">
    <property type="entry name" value="PIH1D1/2/3_CS-like"/>
</dbReference>
<sequence>MDAYDIHRKNWEDLDVTKEELKNLTECLKKEEFRKMLIEYVEEVTDPKNMEVYQKEITLLEKKRGVDVTFVAPQPSYVIKTSINGDKKCFLNICTSELTDPPSSQPSFEQGHHGQQWSIPYLLTPPRDDLDKKNVRCKVFDVIFHPDTIFLSTKHAELRKIVNSTAIDGVENNFNVKLDRKNIKFPQIRYKGICHPTVIRKPSKSQPEEELDIEPEIYQKLMASYDKSRQPRPKRMEKVPKRSPSTKYYNKKANKSTDTDNKFTTPKFSIKHQSDVELEDFSTNRNAKMNATVPKRLIITIDLPLLKTATDASLDVQERYLSIKSIKPAKYLLELPLPYRVDADRGNAKFDAKHKKLVVTLPVIQPVVSVSNTKEDSGVNSDPCNFGNTVPLLLEDTMEDSSSQSHESNCTPKLVEECETVLATTKTEYESENVEDSPSQSHESNCTPKLVEECETVLATTKTEYESENVEDSSDTTLRTSKKNISTFLDPSIKYSLPTFICNLCKNQLTITVNLKNVNPDSIRYRILQNNLGIHALLTSVGTGFFPQHYSLCLKITENSVNPDSVTVEPWDNNVVFTIVLKDMENLEQYYVGIDEEFMEQKHFSNVACFENQLEKLTTKDDDEASQGIEVQTEDGGSVINISPSHLDTDDEAERHSTTSMEERPNLCHTVTKTRSVSESSGDELISNNITGTFPKSILRSQRNHNLSRSVSESSADEIGTAASSIDCPYDSIPDLNSELDCSSLKKTVRFNDVVSRQLFRSNSSILGQRKKNQRKLRNKRRAYERKMSESEISETEDRDKYKGNQKNTEVSETVTSIKEEMNEIRSNNSDDTAKDEVKAQFKNDLIFDLDM</sequence>
<name>A0A6J3L1J7_9HYME</name>
<evidence type="ECO:0000259" key="5">
    <source>
        <dbReference type="Pfam" id="PF08190"/>
    </source>
</evidence>
<feature type="domain" description="PIH1 N-terminal" evidence="5">
    <location>
        <begin position="44"/>
        <end position="205"/>
    </location>
</feature>
<protein>
    <recommendedName>
        <fullName evidence="3">Protein kintoun</fullName>
    </recommendedName>
    <alternativeName>
        <fullName evidence="3">Dynein assembly factor 2, axonemal homolog</fullName>
    </alternativeName>
</protein>
<keyword evidence="7" id="KW-1185">Reference proteome</keyword>
<feature type="region of interest" description="Disordered" evidence="4">
    <location>
        <begin position="224"/>
        <end position="265"/>
    </location>
</feature>
<dbReference type="GeneID" id="117237976"/>
<dbReference type="GO" id="GO:0120293">
    <property type="term" value="C:dynein axonemal particle"/>
    <property type="evidence" value="ECO:0007669"/>
    <property type="project" value="UniProtKB-SubCell"/>
</dbReference>
<feature type="compositionally biased region" description="Basic residues" evidence="4">
    <location>
        <begin position="770"/>
        <end position="784"/>
    </location>
</feature>
<evidence type="ECO:0000256" key="4">
    <source>
        <dbReference type="SAM" id="MobiDB-lite"/>
    </source>
</evidence>
<keyword evidence="1 3" id="KW-0963">Cytoplasm</keyword>
<dbReference type="HAMAP" id="MF_03069">
    <property type="entry name" value="Kintoun"/>
    <property type="match status" value="1"/>
</dbReference>
<feature type="region of interest" description="Disordered" evidence="4">
    <location>
        <begin position="637"/>
        <end position="663"/>
    </location>
</feature>
<reference evidence="8" key="1">
    <citation type="submission" date="2025-08" db="UniProtKB">
        <authorList>
            <consortium name="RefSeq"/>
        </authorList>
    </citation>
    <scope>IDENTIFICATION</scope>
    <source>
        <tissue evidence="8">Muscle</tissue>
    </source>
</reference>
<dbReference type="AlphaFoldDB" id="A0A6J3L1J7"/>
<evidence type="ECO:0000313" key="8">
    <source>
        <dbReference type="RefSeq" id="XP_033358341.1"/>
    </source>
</evidence>
<gene>
    <name evidence="8" type="primary">LOC117237976</name>
</gene>